<keyword evidence="5 11" id="KW-0732">Signal</keyword>
<keyword evidence="14" id="KW-1185">Reference proteome</keyword>
<name>A0A238ZTV5_9PSED</name>
<dbReference type="InterPro" id="IPR051459">
    <property type="entry name" value="Cytochrome_c-type_DH"/>
</dbReference>
<evidence type="ECO:0000256" key="3">
    <source>
        <dbReference type="ARBA" id="ARBA00022617"/>
    </source>
</evidence>
<keyword evidence="6" id="KW-0677">Repeat</keyword>
<dbReference type="InterPro" id="IPR036909">
    <property type="entry name" value="Cyt_c-like_dom_sf"/>
</dbReference>
<keyword evidence="7 10" id="KW-0408">Iron</keyword>
<accession>A0A238ZTV5</accession>
<evidence type="ECO:0000256" key="9">
    <source>
        <dbReference type="PIRSR" id="PIRSR000018-50"/>
    </source>
</evidence>
<dbReference type="GO" id="GO:0020037">
    <property type="term" value="F:heme binding"/>
    <property type="evidence" value="ECO:0007669"/>
    <property type="project" value="InterPro"/>
</dbReference>
<evidence type="ECO:0000313" key="13">
    <source>
        <dbReference type="EMBL" id="SNR86184.1"/>
    </source>
</evidence>
<feature type="binding site" description="covalent" evidence="9">
    <location>
        <position position="47"/>
    </location>
    <ligand>
        <name>heme c</name>
        <dbReference type="ChEBI" id="CHEBI:61717"/>
        <label>1</label>
    </ligand>
</feature>
<evidence type="ECO:0000256" key="7">
    <source>
        <dbReference type="ARBA" id="ARBA00023004"/>
    </source>
</evidence>
<dbReference type="PIRSF" id="PIRSF000018">
    <property type="entry name" value="Mb_ADH_cyt_c"/>
    <property type="match status" value="1"/>
</dbReference>
<evidence type="ECO:0000256" key="1">
    <source>
        <dbReference type="ARBA" id="ARBA00004236"/>
    </source>
</evidence>
<evidence type="ECO:0000256" key="6">
    <source>
        <dbReference type="ARBA" id="ARBA00022737"/>
    </source>
</evidence>
<keyword evidence="2" id="KW-1003">Cell membrane</keyword>
<feature type="binding site" description="covalent" evidence="9">
    <location>
        <position position="193"/>
    </location>
    <ligand>
        <name>heme c</name>
        <dbReference type="ChEBI" id="CHEBI:61717"/>
        <label>2</label>
    </ligand>
</feature>
<dbReference type="Pfam" id="PF00034">
    <property type="entry name" value="Cytochrom_C"/>
    <property type="match status" value="2"/>
</dbReference>
<evidence type="ECO:0000256" key="11">
    <source>
        <dbReference type="SAM" id="SignalP"/>
    </source>
</evidence>
<feature type="binding site" description="covalent" evidence="9">
    <location>
        <position position="320"/>
    </location>
    <ligand>
        <name>heme c</name>
        <dbReference type="ChEBI" id="CHEBI:61717"/>
        <label>3</label>
    </ligand>
</feature>
<reference evidence="14" key="1">
    <citation type="submission" date="2017-06" db="EMBL/GenBank/DDBJ databases">
        <authorList>
            <person name="Varghese N."/>
            <person name="Submissions S."/>
        </authorList>
    </citation>
    <scope>NUCLEOTIDE SEQUENCE [LARGE SCALE GENOMIC DNA]</scope>
    <source>
        <strain evidence="14">CIP 108523</strain>
    </source>
</reference>
<keyword evidence="3 9" id="KW-0349">Heme</keyword>
<comment type="cofactor">
    <cofactor evidence="9">
        <name>heme c</name>
        <dbReference type="ChEBI" id="CHEBI:61717"/>
    </cofactor>
    <text evidence="9">Binds 3 heme c groups covalently per subunit.</text>
</comment>
<feature type="chain" id="PRO_5011237743" evidence="11">
    <location>
        <begin position="23"/>
        <end position="415"/>
    </location>
</feature>
<dbReference type="GO" id="GO:0005886">
    <property type="term" value="C:plasma membrane"/>
    <property type="evidence" value="ECO:0007669"/>
    <property type="project" value="UniProtKB-SubCell"/>
</dbReference>
<feature type="binding site" description="axial binding residue" evidence="10">
    <location>
        <position position="197"/>
    </location>
    <ligand>
        <name>heme c</name>
        <dbReference type="ChEBI" id="CHEBI:61717"/>
        <label>2</label>
    </ligand>
    <ligandPart>
        <name>Fe</name>
        <dbReference type="ChEBI" id="CHEBI:18248"/>
    </ligandPart>
</feature>
<dbReference type="SUPFAM" id="SSF46626">
    <property type="entry name" value="Cytochrome c"/>
    <property type="match status" value="3"/>
</dbReference>
<feature type="binding site" description="axial binding residue" evidence="10">
    <location>
        <position position="51"/>
    </location>
    <ligand>
        <name>heme c</name>
        <dbReference type="ChEBI" id="CHEBI:61717"/>
        <label>1</label>
    </ligand>
    <ligandPart>
        <name>Fe</name>
        <dbReference type="ChEBI" id="CHEBI:18248"/>
    </ligandPart>
</feature>
<evidence type="ECO:0000256" key="5">
    <source>
        <dbReference type="ARBA" id="ARBA00022729"/>
    </source>
</evidence>
<gene>
    <name evidence="13" type="ORF">SAMN05216255_0647</name>
</gene>
<dbReference type="PANTHER" id="PTHR35008">
    <property type="entry name" value="BLL4482 PROTEIN-RELATED"/>
    <property type="match status" value="1"/>
</dbReference>
<dbReference type="PANTHER" id="PTHR35008:SF8">
    <property type="entry name" value="ALCOHOL DEHYDROGENASE CYTOCHROME C SUBUNIT"/>
    <property type="match status" value="1"/>
</dbReference>
<dbReference type="GO" id="GO:0009055">
    <property type="term" value="F:electron transfer activity"/>
    <property type="evidence" value="ECO:0007669"/>
    <property type="project" value="InterPro"/>
</dbReference>
<feature type="signal peptide" evidence="11">
    <location>
        <begin position="1"/>
        <end position="22"/>
    </location>
</feature>
<keyword evidence="8" id="KW-0472">Membrane</keyword>
<dbReference type="RefSeq" id="WP_010485007.1">
    <property type="nucleotide sequence ID" value="NZ_FZOG01000001.1"/>
</dbReference>
<feature type="binding site" description="covalent" evidence="9">
    <location>
        <position position="50"/>
    </location>
    <ligand>
        <name>heme c</name>
        <dbReference type="ChEBI" id="CHEBI:61717"/>
        <label>1</label>
    </ligand>
</feature>
<dbReference type="AlphaFoldDB" id="A0A238ZTV5"/>
<organism evidence="13 14">
    <name type="scientific">Pseudomonas segetis</name>
    <dbReference type="NCBI Taxonomy" id="298908"/>
    <lineage>
        <taxon>Bacteria</taxon>
        <taxon>Pseudomonadati</taxon>
        <taxon>Pseudomonadota</taxon>
        <taxon>Gammaproteobacteria</taxon>
        <taxon>Pseudomonadales</taxon>
        <taxon>Pseudomonadaceae</taxon>
        <taxon>Pseudomonas</taxon>
    </lineage>
</organism>
<evidence type="ECO:0000313" key="14">
    <source>
        <dbReference type="Proteomes" id="UP000242915"/>
    </source>
</evidence>
<dbReference type="InterPro" id="IPR009056">
    <property type="entry name" value="Cyt_c-like_dom"/>
</dbReference>
<dbReference type="PROSITE" id="PS51007">
    <property type="entry name" value="CYTC"/>
    <property type="match status" value="3"/>
</dbReference>
<evidence type="ECO:0000256" key="4">
    <source>
        <dbReference type="ARBA" id="ARBA00022723"/>
    </source>
</evidence>
<evidence type="ECO:0000259" key="12">
    <source>
        <dbReference type="PROSITE" id="PS51007"/>
    </source>
</evidence>
<evidence type="ECO:0000256" key="10">
    <source>
        <dbReference type="PIRSR" id="PIRSR000018-51"/>
    </source>
</evidence>
<sequence>MNTLKNILVLLGLSLVSGGAMAAGTDTQASADALVKKGAYLAKAADCVACHTTKKGKPFAGGVEFELPFGSLFSPNITPDVDTGIGAWTDDEFVSALQEGVGRDGKHYYPAFPYTSYSLMPRDEILAIKAYLFSLPAVKQAPIENTLSFPFNQRWGMFFWNALFLDNQRYEPDSKQSAEWNRGAYLVQGPGHCGECHTPRTIFQSLDKDQALAGAPIQGWQAYNISADPLYGIGAWSVEDLTHYMAKGYASGHGFAGGPMASVVEHSLSQLTPQDQKAIAVYLKSTPAHSSGIARATTDDLSARAVVVDDLGSKIFAEACAACHRWDGEGNQSPTAKLAGLKTVNDPAAANLLGVLLNGHSNMGSPVDQRMPNFAKGYNDQELAAVSSFVLKHFGQSGGVVTPEAVAERRKVKSH</sequence>
<feature type="binding site" description="covalent" evidence="9">
    <location>
        <position position="323"/>
    </location>
    <ligand>
        <name>heme c</name>
        <dbReference type="ChEBI" id="CHEBI:61717"/>
        <label>3</label>
    </ligand>
</feature>
<evidence type="ECO:0000256" key="2">
    <source>
        <dbReference type="ARBA" id="ARBA00022475"/>
    </source>
</evidence>
<dbReference type="EMBL" id="FZOG01000001">
    <property type="protein sequence ID" value="SNR86184.1"/>
    <property type="molecule type" value="Genomic_DNA"/>
</dbReference>
<keyword evidence="4 10" id="KW-0479">Metal-binding</keyword>
<comment type="subcellular location">
    <subcellularLocation>
        <location evidence="1">Cell membrane</location>
    </subcellularLocation>
</comment>
<feature type="domain" description="Cytochrome c" evidence="12">
    <location>
        <begin position="307"/>
        <end position="394"/>
    </location>
</feature>
<dbReference type="Gene3D" id="1.10.760.10">
    <property type="entry name" value="Cytochrome c-like domain"/>
    <property type="match status" value="2"/>
</dbReference>
<feature type="binding site" description="axial binding residue" evidence="10">
    <location>
        <position position="324"/>
    </location>
    <ligand>
        <name>heme c</name>
        <dbReference type="ChEBI" id="CHEBI:61717"/>
        <label>3</label>
    </ligand>
    <ligandPart>
        <name>Fe</name>
        <dbReference type="ChEBI" id="CHEBI:18248"/>
    </ligandPart>
</feature>
<dbReference type="GO" id="GO:0005506">
    <property type="term" value="F:iron ion binding"/>
    <property type="evidence" value="ECO:0007669"/>
    <property type="project" value="InterPro"/>
</dbReference>
<dbReference type="InterPro" id="IPR014353">
    <property type="entry name" value="Membr-bd_ADH_cyt_c"/>
</dbReference>
<dbReference type="GO" id="GO:0016614">
    <property type="term" value="F:oxidoreductase activity, acting on CH-OH group of donors"/>
    <property type="evidence" value="ECO:0007669"/>
    <property type="project" value="InterPro"/>
</dbReference>
<feature type="domain" description="Cytochrome c" evidence="12">
    <location>
        <begin position="33"/>
        <end position="136"/>
    </location>
</feature>
<protein>
    <submittedName>
        <fullName evidence="13">Cytochrome c, mono- and diheme variants</fullName>
    </submittedName>
</protein>
<feature type="domain" description="Cytochrome c" evidence="12">
    <location>
        <begin position="178"/>
        <end position="287"/>
    </location>
</feature>
<feature type="binding site" description="covalent" evidence="9">
    <location>
        <position position="196"/>
    </location>
    <ligand>
        <name>heme c</name>
        <dbReference type="ChEBI" id="CHEBI:61717"/>
        <label>2</label>
    </ligand>
</feature>
<proteinExistence type="predicted"/>
<dbReference type="Proteomes" id="UP000242915">
    <property type="component" value="Unassembled WGS sequence"/>
</dbReference>
<evidence type="ECO:0000256" key="8">
    <source>
        <dbReference type="ARBA" id="ARBA00023136"/>
    </source>
</evidence>